<evidence type="ECO:0000256" key="9">
    <source>
        <dbReference type="ARBA" id="ARBA00022490"/>
    </source>
</evidence>
<keyword evidence="14 21" id="KW-1133">Transmembrane helix</keyword>
<evidence type="ECO:0000256" key="12">
    <source>
        <dbReference type="ARBA" id="ARBA00022723"/>
    </source>
</evidence>
<feature type="domain" description="Histidine kinase" evidence="22">
    <location>
        <begin position="55"/>
        <end position="246"/>
    </location>
</feature>
<evidence type="ECO:0000256" key="5">
    <source>
        <dbReference type="ARBA" id="ARBA00012438"/>
    </source>
</evidence>
<evidence type="ECO:0000256" key="1">
    <source>
        <dbReference type="ARBA" id="ARBA00000085"/>
    </source>
</evidence>
<evidence type="ECO:0000256" key="15">
    <source>
        <dbReference type="ARBA" id="ARBA00023004"/>
    </source>
</evidence>
<comment type="function">
    <text evidence="19">Member of the two-component regulatory system NreB/NreC involved in the control of dissimilatory nitrate/nitrite reduction in response to oxygen. NreB functions as a direct oxygen sensor histidine kinase which is autophosphorylated, in the absence of oxygen, probably at the conserved histidine residue, and transfers its phosphate group probably to a conserved aspartate residue of NreC. NreB/NreC activates the expression of the nitrate (narGHJI) and nitrite (nir) reductase operons, as well as the putative nitrate transporter gene narT.</text>
</comment>
<evidence type="ECO:0000256" key="8">
    <source>
        <dbReference type="ARBA" id="ARBA00022485"/>
    </source>
</evidence>
<evidence type="ECO:0000256" key="16">
    <source>
        <dbReference type="ARBA" id="ARBA00023012"/>
    </source>
</evidence>
<dbReference type="Gene3D" id="3.30.565.10">
    <property type="entry name" value="Histidine kinase-like ATPase, C-terminal domain"/>
    <property type="match status" value="1"/>
</dbReference>
<evidence type="ECO:0000313" key="24">
    <source>
        <dbReference type="Proteomes" id="UP001449657"/>
    </source>
</evidence>
<evidence type="ECO:0000256" key="10">
    <source>
        <dbReference type="ARBA" id="ARBA00022679"/>
    </source>
</evidence>
<evidence type="ECO:0000256" key="17">
    <source>
        <dbReference type="ARBA" id="ARBA00023014"/>
    </source>
</evidence>
<dbReference type="SUPFAM" id="SSF55874">
    <property type="entry name" value="ATPase domain of HSP90 chaperone/DNA topoisomerase II/histidine kinase"/>
    <property type="match status" value="1"/>
</dbReference>
<evidence type="ECO:0000256" key="2">
    <source>
        <dbReference type="ARBA" id="ARBA00001966"/>
    </source>
</evidence>
<sequence>MEERIFYITVFLSSLLGVIIAFFITSIIRYHRRYVRMQRERITAEVRLLENERKRIAGDLHDSLGPLLSSVKLKISSVEVPDAEDRKVIQQSAKHIDEIISSMRQISYDLLPIALERKGLIEAVRDFVRHLGREEQLEVSVYTMNDVNPHPEQDIHLYRILQEIIHNTLKHANASRLDIGFRQEANELLLLVQDNGQGFSVEKAREHSRGLGLKSLETRTDILKGSIHIRSAVGEGTRYYIRIPRT</sequence>
<reference evidence="23 24" key="1">
    <citation type="submission" date="2024-03" db="EMBL/GenBank/DDBJ databases">
        <title>Chitinophaga caseinilytica sp. nov., a casein hydrolysing bacterium isolated from forest soil.</title>
        <authorList>
            <person name="Lee D.S."/>
            <person name="Han D.M."/>
            <person name="Baek J.H."/>
            <person name="Choi D.G."/>
            <person name="Jeon J.H."/>
            <person name="Jeon C.O."/>
        </authorList>
    </citation>
    <scope>NUCLEOTIDE SEQUENCE [LARGE SCALE GENOMIC DNA]</scope>
    <source>
        <strain evidence="23 24">KACC 19118</strain>
    </source>
</reference>
<dbReference type="InterPro" id="IPR005467">
    <property type="entry name" value="His_kinase_dom"/>
</dbReference>
<dbReference type="InterPro" id="IPR004358">
    <property type="entry name" value="Sig_transdc_His_kin-like_C"/>
</dbReference>
<evidence type="ECO:0000256" key="6">
    <source>
        <dbReference type="ARBA" id="ARBA00017322"/>
    </source>
</evidence>
<comment type="cofactor">
    <cofactor evidence="2">
        <name>[4Fe-4S] cluster</name>
        <dbReference type="ChEBI" id="CHEBI:49883"/>
    </cofactor>
</comment>
<dbReference type="InterPro" id="IPR003594">
    <property type="entry name" value="HATPase_dom"/>
</dbReference>
<keyword evidence="17" id="KW-0411">Iron-sulfur</keyword>
<keyword evidence="24" id="KW-1185">Reference proteome</keyword>
<dbReference type="SMART" id="SM00387">
    <property type="entry name" value="HATPase_c"/>
    <property type="match status" value="1"/>
</dbReference>
<evidence type="ECO:0000256" key="21">
    <source>
        <dbReference type="SAM" id="Phobius"/>
    </source>
</evidence>
<dbReference type="Pfam" id="PF07730">
    <property type="entry name" value="HisKA_3"/>
    <property type="match status" value="1"/>
</dbReference>
<comment type="subcellular location">
    <subcellularLocation>
        <location evidence="4">Cell membrane</location>
        <topology evidence="4">Multi-pass membrane protein</topology>
    </subcellularLocation>
    <subcellularLocation>
        <location evidence="3">Cytoplasm</location>
    </subcellularLocation>
</comment>
<evidence type="ECO:0000256" key="18">
    <source>
        <dbReference type="ARBA" id="ARBA00023136"/>
    </source>
</evidence>
<dbReference type="InterPro" id="IPR050482">
    <property type="entry name" value="Sensor_HK_TwoCompSys"/>
</dbReference>
<protein>
    <recommendedName>
        <fullName evidence="6">Oxygen sensor histidine kinase NreB</fullName>
        <ecNumber evidence="5">2.7.13.3</ecNumber>
    </recommendedName>
    <alternativeName>
        <fullName evidence="20">Nitrogen regulation protein B</fullName>
    </alternativeName>
</protein>
<dbReference type="GO" id="GO:0016301">
    <property type="term" value="F:kinase activity"/>
    <property type="evidence" value="ECO:0007669"/>
    <property type="project" value="UniProtKB-KW"/>
</dbReference>
<evidence type="ECO:0000256" key="11">
    <source>
        <dbReference type="ARBA" id="ARBA00022692"/>
    </source>
</evidence>
<evidence type="ECO:0000256" key="14">
    <source>
        <dbReference type="ARBA" id="ARBA00022989"/>
    </source>
</evidence>
<dbReference type="PANTHER" id="PTHR24421">
    <property type="entry name" value="NITRATE/NITRITE SENSOR PROTEIN NARX-RELATED"/>
    <property type="match status" value="1"/>
</dbReference>
<keyword evidence="12" id="KW-0479">Metal-binding</keyword>
<keyword evidence="11 21" id="KW-0812">Transmembrane</keyword>
<evidence type="ECO:0000256" key="19">
    <source>
        <dbReference type="ARBA" id="ARBA00024827"/>
    </source>
</evidence>
<evidence type="ECO:0000256" key="3">
    <source>
        <dbReference type="ARBA" id="ARBA00004496"/>
    </source>
</evidence>
<dbReference type="Gene3D" id="1.20.5.1930">
    <property type="match status" value="1"/>
</dbReference>
<feature type="transmembrane region" description="Helical" evidence="21">
    <location>
        <begin position="6"/>
        <end position="28"/>
    </location>
</feature>
<dbReference type="CDD" id="cd16917">
    <property type="entry name" value="HATPase_UhpB-NarQ-NarX-like"/>
    <property type="match status" value="1"/>
</dbReference>
<dbReference type="PANTHER" id="PTHR24421:SF37">
    <property type="entry name" value="SENSOR HISTIDINE KINASE NARS"/>
    <property type="match status" value="1"/>
</dbReference>
<keyword evidence="13 23" id="KW-0418">Kinase</keyword>
<keyword evidence="8" id="KW-0004">4Fe-4S</keyword>
<comment type="catalytic activity">
    <reaction evidence="1">
        <text>ATP + protein L-histidine = ADP + protein N-phospho-L-histidine.</text>
        <dbReference type="EC" id="2.7.13.3"/>
    </reaction>
</comment>
<evidence type="ECO:0000313" key="23">
    <source>
        <dbReference type="EMBL" id="WZN45699.1"/>
    </source>
</evidence>
<evidence type="ECO:0000256" key="20">
    <source>
        <dbReference type="ARBA" id="ARBA00030800"/>
    </source>
</evidence>
<keyword evidence="16" id="KW-0902">Two-component regulatory system</keyword>
<keyword evidence="10" id="KW-0808">Transferase</keyword>
<dbReference type="InterPro" id="IPR036890">
    <property type="entry name" value="HATPase_C_sf"/>
</dbReference>
<proteinExistence type="predicted"/>
<evidence type="ECO:0000259" key="22">
    <source>
        <dbReference type="PROSITE" id="PS50109"/>
    </source>
</evidence>
<accession>A0ABZ2Z098</accession>
<dbReference type="EC" id="2.7.13.3" evidence="5"/>
<keyword evidence="7" id="KW-1003">Cell membrane</keyword>
<dbReference type="InterPro" id="IPR011712">
    <property type="entry name" value="Sig_transdc_His_kin_sub3_dim/P"/>
</dbReference>
<evidence type="ECO:0000256" key="7">
    <source>
        <dbReference type="ARBA" id="ARBA00022475"/>
    </source>
</evidence>
<dbReference type="Pfam" id="PF02518">
    <property type="entry name" value="HATPase_c"/>
    <property type="match status" value="1"/>
</dbReference>
<keyword evidence="18 21" id="KW-0472">Membrane</keyword>
<dbReference type="EMBL" id="CP150096">
    <property type="protein sequence ID" value="WZN45699.1"/>
    <property type="molecule type" value="Genomic_DNA"/>
</dbReference>
<dbReference type="Proteomes" id="UP001449657">
    <property type="component" value="Chromosome"/>
</dbReference>
<organism evidence="23 24">
    <name type="scientific">Chitinophaga caseinilytica</name>
    <dbReference type="NCBI Taxonomy" id="2267521"/>
    <lineage>
        <taxon>Bacteria</taxon>
        <taxon>Pseudomonadati</taxon>
        <taxon>Bacteroidota</taxon>
        <taxon>Chitinophagia</taxon>
        <taxon>Chitinophagales</taxon>
        <taxon>Chitinophagaceae</taxon>
        <taxon>Chitinophaga</taxon>
    </lineage>
</organism>
<name>A0ABZ2Z098_9BACT</name>
<dbReference type="PRINTS" id="PR00344">
    <property type="entry name" value="BCTRLSENSOR"/>
</dbReference>
<dbReference type="RefSeq" id="WP_341840449.1">
    <property type="nucleotide sequence ID" value="NZ_CP149792.1"/>
</dbReference>
<evidence type="ECO:0000256" key="13">
    <source>
        <dbReference type="ARBA" id="ARBA00022777"/>
    </source>
</evidence>
<evidence type="ECO:0000256" key="4">
    <source>
        <dbReference type="ARBA" id="ARBA00004651"/>
    </source>
</evidence>
<dbReference type="PROSITE" id="PS50109">
    <property type="entry name" value="HIS_KIN"/>
    <property type="match status" value="1"/>
</dbReference>
<gene>
    <name evidence="23" type="ORF">WJU22_22630</name>
</gene>
<keyword evidence="9" id="KW-0963">Cytoplasm</keyword>
<keyword evidence="15" id="KW-0408">Iron</keyword>